<comment type="caution">
    <text evidence="1">The sequence shown here is derived from an EMBL/GenBank/DDBJ whole genome shotgun (WGS) entry which is preliminary data.</text>
</comment>
<reference evidence="1 2" key="1">
    <citation type="submission" date="2018-12" db="EMBL/GenBank/DDBJ databases">
        <title>Draft genome sequence of Xylaria grammica IHI A82.</title>
        <authorList>
            <person name="Buettner E."/>
            <person name="Kellner H."/>
        </authorList>
    </citation>
    <scope>NUCLEOTIDE SEQUENCE [LARGE SCALE GENOMIC DNA]</scope>
    <source>
        <strain evidence="1 2">IHI A82</strain>
    </source>
</reference>
<organism evidence="1 2">
    <name type="scientific">Xylaria grammica</name>
    <dbReference type="NCBI Taxonomy" id="363999"/>
    <lineage>
        <taxon>Eukaryota</taxon>
        <taxon>Fungi</taxon>
        <taxon>Dikarya</taxon>
        <taxon>Ascomycota</taxon>
        <taxon>Pezizomycotina</taxon>
        <taxon>Sordariomycetes</taxon>
        <taxon>Xylariomycetidae</taxon>
        <taxon>Xylariales</taxon>
        <taxon>Xylariaceae</taxon>
        <taxon>Xylaria</taxon>
    </lineage>
</organism>
<dbReference type="AlphaFoldDB" id="A0A439DIU7"/>
<name>A0A439DIU7_9PEZI</name>
<dbReference type="Proteomes" id="UP000286045">
    <property type="component" value="Unassembled WGS sequence"/>
</dbReference>
<keyword evidence="2" id="KW-1185">Reference proteome</keyword>
<gene>
    <name evidence="1" type="ORF">EKO27_g763</name>
</gene>
<dbReference type="EMBL" id="RYZI01000010">
    <property type="protein sequence ID" value="RWA14338.1"/>
    <property type="molecule type" value="Genomic_DNA"/>
</dbReference>
<evidence type="ECO:0000313" key="2">
    <source>
        <dbReference type="Proteomes" id="UP000286045"/>
    </source>
</evidence>
<proteinExistence type="predicted"/>
<evidence type="ECO:0000313" key="1">
    <source>
        <dbReference type="EMBL" id="RWA14338.1"/>
    </source>
</evidence>
<sequence>MVTSTMGDAKLSSRRVLTQYLNKVFGSPIWRNLYPSDKTARFYGLYQASDYLIKYQILSELSLGIFDTEYEFKNPESAASGGRLYFDFGDPSITEEELLRQMDTSLVSIACAFDAFYAMDNRRVAP</sequence>
<accession>A0A439DIU7</accession>
<protein>
    <submittedName>
        <fullName evidence="1">Uncharacterized protein</fullName>
    </submittedName>
</protein>